<keyword evidence="2" id="KW-1185">Reference proteome</keyword>
<accession>W9S0I9</accession>
<gene>
    <name evidence="1" type="ORF">L484_011401</name>
</gene>
<sequence length="93" mass="11482">MRDDFGDMVSLFQIWEKLDCLVLVGMRTYLRLKEEMRLLYDGQKVYVQFKKTYRSSENHMKWQRDVKLVWLQISIQRRKRNFEQPTATMARIF</sequence>
<name>W9S0I9_9ROSA</name>
<proteinExistence type="predicted"/>
<reference evidence="2" key="1">
    <citation type="submission" date="2013-01" db="EMBL/GenBank/DDBJ databases">
        <title>Draft Genome Sequence of a Mulberry Tree, Morus notabilis C.K. Schneid.</title>
        <authorList>
            <person name="He N."/>
            <person name="Zhao S."/>
        </authorList>
    </citation>
    <scope>NUCLEOTIDE SEQUENCE</scope>
</reference>
<protein>
    <submittedName>
        <fullName evidence="1">Uncharacterized protein</fullName>
    </submittedName>
</protein>
<organism evidence="1 2">
    <name type="scientific">Morus notabilis</name>
    <dbReference type="NCBI Taxonomy" id="981085"/>
    <lineage>
        <taxon>Eukaryota</taxon>
        <taxon>Viridiplantae</taxon>
        <taxon>Streptophyta</taxon>
        <taxon>Embryophyta</taxon>
        <taxon>Tracheophyta</taxon>
        <taxon>Spermatophyta</taxon>
        <taxon>Magnoliopsida</taxon>
        <taxon>eudicotyledons</taxon>
        <taxon>Gunneridae</taxon>
        <taxon>Pentapetalae</taxon>
        <taxon>rosids</taxon>
        <taxon>fabids</taxon>
        <taxon>Rosales</taxon>
        <taxon>Moraceae</taxon>
        <taxon>Moreae</taxon>
        <taxon>Morus</taxon>
    </lineage>
</organism>
<dbReference type="EMBL" id="KE345906">
    <property type="protein sequence ID" value="EXC20157.1"/>
    <property type="molecule type" value="Genomic_DNA"/>
</dbReference>
<dbReference type="Proteomes" id="UP000030645">
    <property type="component" value="Unassembled WGS sequence"/>
</dbReference>
<evidence type="ECO:0000313" key="1">
    <source>
        <dbReference type="EMBL" id="EXC20157.1"/>
    </source>
</evidence>
<evidence type="ECO:0000313" key="2">
    <source>
        <dbReference type="Proteomes" id="UP000030645"/>
    </source>
</evidence>
<dbReference type="AlphaFoldDB" id="W9S0I9"/>